<feature type="compositionally biased region" description="Polar residues" evidence="5">
    <location>
        <begin position="1200"/>
        <end position="1213"/>
    </location>
</feature>
<dbReference type="PANTHER" id="PTHR45931">
    <property type="entry name" value="SI:CH211-59O9.10"/>
    <property type="match status" value="1"/>
</dbReference>
<dbReference type="Pfam" id="PF13639">
    <property type="entry name" value="zf-RING_2"/>
    <property type="match status" value="1"/>
</dbReference>
<feature type="region of interest" description="Disordered" evidence="5">
    <location>
        <begin position="1973"/>
        <end position="2004"/>
    </location>
</feature>
<comment type="caution">
    <text evidence="7">The sequence shown here is derived from an EMBL/GenBank/DDBJ whole genome shotgun (WGS) entry which is preliminary data.</text>
</comment>
<dbReference type="InterPro" id="IPR011016">
    <property type="entry name" value="Znf_RING-CH"/>
</dbReference>
<dbReference type="Proteomes" id="UP000735302">
    <property type="component" value="Unassembled WGS sequence"/>
</dbReference>
<dbReference type="PANTHER" id="PTHR45931:SF3">
    <property type="entry name" value="RING ZINC FINGER-CONTAINING PROTEIN"/>
    <property type="match status" value="1"/>
</dbReference>
<sequence length="2154" mass="230959">MEQEEGSELPSHLQDVPMVWLPSPTMDPNSYSQDDPVSDIGTVVNDTSVRSSSSVVALDTLDPLAPAPSASPDDLNFMIVAEAAAEQATSALYQDLDSAWPPEAATGTAEMETDERDLPDVEVDAAAEREVEGEDDGTIPVSRGLDHSMQTIFSHLTDLMHDENHSPESPHVSSSYTTCPCCLPAPGQHTQQPVDTAEREERSGSRDPASSGCLVCCPMSPCRARSLDSSHSRGIRRLGGLNWRHMRAMHFLHGDCDQDAESASHSEDSWDPRNPYGLFNLPRCMVNGRGHHNRQPHRQHHHHHHHLPNHHQRHAHHHHHHPQQQHHHHHHHHHRREEIIPTRHEHGGRSEAGSSSVQGQMGCYHVEGLGSNNVDSHTEPMAGAPGISEHGRPQPPETDINASDSSASESLHALPQSSSSPQTQALIRVAEAALPTVDLNGSPWFVPSSASTPSSACVRSVGRHTCLCTGHRQRPQEGTRSCCSASQSDGPSEVLCTRSGHRANGNNRLGGVQSEHSAQSHRLGQCQLHNAHTSRHAANSFSDNISAENERDSQEEETRSSFLFPNLTNGNDGEEPRERAISQNELVHVSDSPSLPPSEHDQGAELTNGNDRDEHRERSISRDVELVPVSGCRSLSQGGRGGSRHRSCEHNFPLSSSSNPHRVRFCDAHAPWMPEMSNWMLSCPGQNSEMFEPDQQVHRTTEHDGIVEVGDEHYRESSAATGISERDTTIEQRETIDSEMVSLDAPPTAASRMSSASNAQVPLTFMDLEHPSSDNRRDQHFSEDDSRQAMDNANTEDDGTTCPEDGEPVMTNFLELVRHTEVLHNSEANIPFHRRHHPDDGEEMVETVFGCDPLSFSMPMQRSSLSSSSKRPEASASNRSTGVGSNQAGRSCEQRQTFLQLDSLAEHHTEAEPVASTSTAYIRSPREVKTRRLEREESVAAVSSPAISGPGKGKQAKPRTSSSFTSPAAGSNFSFSPSSSSRTVSSLSSYLSSPSSSPHVLGVQDSSPVVSAASKPRPLSFLEPQDTPASSSNMDVTESGLLPSTSTEPPRSHSFALSNFMHRCRTRDTNASDRGESDNSACGTIFEHGDNSSVSIRMSTETINPLECGGNLSEMDSTGTADSNAPSSSNEQTDMITNTSQASSGISAGSPCPTNSSSLLAVASAANTEDGANTANSGEASSIFAEGWTDWLQDIRRQGLGQQHHSDQASTISMRDPSLGGSAPSGHPDGPQASIDADDPGGEASSVNATRGSETSPNLYSASDDSDVEVLLIEPRSSQATVIVDLTESDEEGRASSMRRRSAAGNNSNTESADAGQGVSGQQPGERAVTVAPRRATRPQAPDQDLPSSGSSSQHQGPTFFRPTSFLQNRSPRIPVTSIQMRNATLTASNGTRAETTGQGCSESRGLDVTRLCSSPHHRRFQESGQQHQHGEGSTPAASTSGNANNDAVGSSSSSSNDNTSHSVPEHSHGNRGPGPPPGAIITLAPEYAHLYYSLPNPANVHAHSPESTTEDDIQETSPNPPPPSSSLGVTCGRGCVVCHPTTSEMSTSNTAEPVASVVQTRAWHGTCPFSAACSQAGPPARPSHPLHYGRAPLMGHARLMYHHFHHHHHMGRRGASPTTLAAAAAATAVRPSTGGSSVPPAHSASEASAFPANGSLTAATEDEIQQQQHQPPAPPPAHNPLPRHVHHHHHRPLGPPLFTPTHQQGLPYASIPHFVRMLSGCEHNGAVTSGPPQTVGLRSRPSTAPHRGHHHHHFHPSATSSPVAQQQRQQQQQVPVTSTPAQAHIHHHHYHPATLNQWNGGGGVSNGSGSLAPPPPVGRPQLGPTPGVGRPLPCQHSTLCRGTCTHSHGLYGLPTSGHLPSASMGMRGSGGFGGSETPPGPIPAAHQHNHPARGFFLMHPGSHGASSSASRGLPPSPLPLSQLGIMGIPHAGNVRPHSLGYHVPNSDNVGNNEAVNFHPPPPHALICEGPHGPHPHARSLPPPHGHHHRRAHGHGNPHSHSPMDPFRIYPMDDMSPYPSMPVHMPFHQSILLRQMRDHNGTDQMPVFPNIPCHVQGASQETIERNTLPHKYTKVEPSAVSSEEEGASACAAADSNHQEKCTICLSEFEAGEDVRRLPCMHLFHSECVDKWLKTNKKCPICRVDIEAGAKGNVF</sequence>
<feature type="compositionally biased region" description="Low complexity" evidence="5">
    <location>
        <begin position="966"/>
        <end position="998"/>
    </location>
</feature>
<dbReference type="GO" id="GO:0061630">
    <property type="term" value="F:ubiquitin protein ligase activity"/>
    <property type="evidence" value="ECO:0007669"/>
    <property type="project" value="TreeGrafter"/>
</dbReference>
<dbReference type="InterPro" id="IPR051834">
    <property type="entry name" value="RING_finger_E3_ligase"/>
</dbReference>
<feature type="region of interest" description="Disordered" evidence="5">
    <location>
        <begin position="1499"/>
        <end position="1528"/>
    </location>
</feature>
<feature type="compositionally biased region" description="Low complexity" evidence="5">
    <location>
        <begin position="1619"/>
        <end position="1629"/>
    </location>
</feature>
<feature type="compositionally biased region" description="Basic residues" evidence="5">
    <location>
        <begin position="1747"/>
        <end position="1756"/>
    </location>
</feature>
<feature type="compositionally biased region" description="Polar residues" evidence="5">
    <location>
        <begin position="476"/>
        <end position="490"/>
    </location>
</feature>
<dbReference type="Gene3D" id="3.30.40.10">
    <property type="entry name" value="Zinc/RING finger domain, C3HC4 (zinc finger)"/>
    <property type="match status" value="1"/>
</dbReference>
<feature type="compositionally biased region" description="Polar residues" evidence="5">
    <location>
        <begin position="400"/>
        <end position="422"/>
    </location>
</feature>
<feature type="region of interest" description="Disordered" evidence="5">
    <location>
        <begin position="1"/>
        <end position="43"/>
    </location>
</feature>
<dbReference type="SMART" id="SM00744">
    <property type="entry name" value="RINGv"/>
    <property type="match status" value="1"/>
</dbReference>
<feature type="compositionally biased region" description="Polar residues" evidence="5">
    <location>
        <begin position="1027"/>
        <end position="1049"/>
    </location>
</feature>
<accession>A0AAV3ZJF1</accession>
<feature type="compositionally biased region" description="Basic and acidic residues" evidence="5">
    <location>
        <begin position="196"/>
        <end position="205"/>
    </location>
</feature>
<feature type="compositionally biased region" description="Polar residues" evidence="5">
    <location>
        <begin position="1245"/>
        <end position="1263"/>
    </location>
</feature>
<feature type="region of interest" description="Disordered" evidence="5">
    <location>
        <begin position="859"/>
        <end position="891"/>
    </location>
</feature>
<dbReference type="InterPro" id="IPR013083">
    <property type="entry name" value="Znf_RING/FYVE/PHD"/>
</dbReference>
<evidence type="ECO:0000256" key="4">
    <source>
        <dbReference type="PROSITE-ProRule" id="PRU00175"/>
    </source>
</evidence>
<feature type="compositionally biased region" description="Basic and acidic residues" evidence="5">
    <location>
        <begin position="1066"/>
        <end position="1077"/>
    </location>
</feature>
<feature type="compositionally biased region" description="Basic and acidic residues" evidence="5">
    <location>
        <begin position="548"/>
        <end position="559"/>
    </location>
</feature>
<dbReference type="GO" id="GO:0008270">
    <property type="term" value="F:zinc ion binding"/>
    <property type="evidence" value="ECO:0007669"/>
    <property type="project" value="UniProtKB-KW"/>
</dbReference>
<keyword evidence="2 4" id="KW-0863">Zinc-finger</keyword>
<feature type="region of interest" description="Disordered" evidence="5">
    <location>
        <begin position="365"/>
        <end position="422"/>
    </location>
</feature>
<feature type="compositionally biased region" description="Basic and acidic residues" evidence="5">
    <location>
        <begin position="610"/>
        <end position="625"/>
    </location>
</feature>
<dbReference type="InterPro" id="IPR001841">
    <property type="entry name" value="Znf_RING"/>
</dbReference>
<evidence type="ECO:0000313" key="7">
    <source>
        <dbReference type="EMBL" id="GFN94735.1"/>
    </source>
</evidence>
<evidence type="ECO:0000256" key="5">
    <source>
        <dbReference type="SAM" id="MobiDB-lite"/>
    </source>
</evidence>
<feature type="region of interest" description="Disordered" evidence="5">
    <location>
        <begin position="909"/>
        <end position="1088"/>
    </location>
</feature>
<keyword evidence="1" id="KW-0479">Metal-binding</keyword>
<feature type="compositionally biased region" description="Polar residues" evidence="5">
    <location>
        <begin position="26"/>
        <end position="35"/>
    </location>
</feature>
<feature type="region of interest" description="Disordered" evidence="5">
    <location>
        <begin position="1862"/>
        <end position="1889"/>
    </location>
</feature>
<keyword evidence="8" id="KW-1185">Reference proteome</keyword>
<name>A0AAV3ZJF1_9GAST</name>
<feature type="compositionally biased region" description="Polar residues" evidence="5">
    <location>
        <begin position="514"/>
        <end position="547"/>
    </location>
</feature>
<proteinExistence type="predicted"/>
<feature type="region of interest" description="Disordered" evidence="5">
    <location>
        <begin position="1662"/>
        <end position="1705"/>
    </location>
</feature>
<gene>
    <name evidence="7" type="ORF">PoB_002124100</name>
</gene>
<dbReference type="EMBL" id="BLXT01002468">
    <property type="protein sequence ID" value="GFN94735.1"/>
    <property type="molecule type" value="Genomic_DNA"/>
</dbReference>
<feature type="compositionally biased region" description="Basic and acidic residues" evidence="5">
    <location>
        <begin position="924"/>
        <end position="938"/>
    </location>
</feature>
<evidence type="ECO:0000256" key="1">
    <source>
        <dbReference type="ARBA" id="ARBA00022723"/>
    </source>
</evidence>
<feature type="compositionally biased region" description="Basic and acidic residues" evidence="5">
    <location>
        <begin position="768"/>
        <end position="788"/>
    </location>
</feature>
<feature type="compositionally biased region" description="Polar residues" evidence="5">
    <location>
        <begin position="560"/>
        <end position="571"/>
    </location>
</feature>
<feature type="region of interest" description="Disordered" evidence="5">
    <location>
        <begin position="471"/>
        <end position="659"/>
    </location>
</feature>
<feature type="region of interest" description="Disordered" evidence="5">
    <location>
        <begin position="1607"/>
        <end position="1649"/>
    </location>
</feature>
<feature type="region of interest" description="Disordered" evidence="5">
    <location>
        <begin position="1726"/>
        <end position="1831"/>
    </location>
</feature>
<feature type="compositionally biased region" description="Acidic residues" evidence="5">
    <location>
        <begin position="794"/>
        <end position="807"/>
    </location>
</feature>
<evidence type="ECO:0000256" key="2">
    <source>
        <dbReference type="ARBA" id="ARBA00022771"/>
    </source>
</evidence>
<dbReference type="SUPFAM" id="SSF57850">
    <property type="entry name" value="RING/U-box"/>
    <property type="match status" value="1"/>
</dbReference>
<feature type="compositionally biased region" description="Low complexity" evidence="5">
    <location>
        <begin position="1441"/>
        <end position="1463"/>
    </location>
</feature>
<feature type="region of interest" description="Disordered" evidence="5">
    <location>
        <begin position="286"/>
        <end position="338"/>
    </location>
</feature>
<feature type="region of interest" description="Disordered" evidence="5">
    <location>
        <begin position="1283"/>
        <end position="1482"/>
    </location>
</feature>
<dbReference type="GO" id="GO:0006511">
    <property type="term" value="P:ubiquitin-dependent protein catabolic process"/>
    <property type="evidence" value="ECO:0007669"/>
    <property type="project" value="TreeGrafter"/>
</dbReference>
<dbReference type="FunFam" id="3.30.40.10:FF:000388">
    <property type="entry name" value="Putative RING zinc finger domain superfamily protein"/>
    <property type="match status" value="1"/>
</dbReference>
<reference evidence="7 8" key="1">
    <citation type="journal article" date="2021" name="Elife">
        <title>Chloroplast acquisition without the gene transfer in kleptoplastic sea slugs, Plakobranchus ocellatus.</title>
        <authorList>
            <person name="Maeda T."/>
            <person name="Takahashi S."/>
            <person name="Yoshida T."/>
            <person name="Shimamura S."/>
            <person name="Takaki Y."/>
            <person name="Nagai Y."/>
            <person name="Toyoda A."/>
            <person name="Suzuki Y."/>
            <person name="Arimoto A."/>
            <person name="Ishii H."/>
            <person name="Satoh N."/>
            <person name="Nishiyama T."/>
            <person name="Hasebe M."/>
            <person name="Maruyama T."/>
            <person name="Minagawa J."/>
            <person name="Obokata J."/>
            <person name="Shigenobu S."/>
        </authorList>
    </citation>
    <scope>NUCLEOTIDE SEQUENCE [LARGE SCALE GENOMIC DNA]</scope>
</reference>
<dbReference type="SMART" id="SM00184">
    <property type="entry name" value="RING"/>
    <property type="match status" value="1"/>
</dbReference>
<evidence type="ECO:0000256" key="3">
    <source>
        <dbReference type="ARBA" id="ARBA00022833"/>
    </source>
</evidence>
<feature type="compositionally biased region" description="Basic residues" evidence="5">
    <location>
        <begin position="1682"/>
        <end position="1693"/>
    </location>
</feature>
<feature type="domain" description="RING-type" evidence="6">
    <location>
        <begin position="2101"/>
        <end position="2142"/>
    </location>
</feature>
<feature type="compositionally biased region" description="Basic residues" evidence="5">
    <location>
        <begin position="1985"/>
        <end position="1998"/>
    </location>
</feature>
<feature type="region of interest" description="Disordered" evidence="5">
    <location>
        <begin position="1104"/>
        <end position="1133"/>
    </location>
</feature>
<keyword evidence="3" id="KW-0862">Zinc</keyword>
<feature type="region of interest" description="Disordered" evidence="5">
    <location>
        <begin position="1199"/>
        <end position="1263"/>
    </location>
</feature>
<dbReference type="PROSITE" id="PS50089">
    <property type="entry name" value="ZF_RING_2"/>
    <property type="match status" value="1"/>
</dbReference>
<feature type="compositionally biased region" description="Basic residues" evidence="5">
    <location>
        <begin position="289"/>
        <end position="335"/>
    </location>
</feature>
<feature type="region of interest" description="Disordered" evidence="5">
    <location>
        <begin position="188"/>
        <end position="210"/>
    </location>
</feature>
<feature type="compositionally biased region" description="Low complexity" evidence="5">
    <location>
        <begin position="1757"/>
        <end position="1783"/>
    </location>
</feature>
<feature type="compositionally biased region" description="Low complexity" evidence="5">
    <location>
        <begin position="1423"/>
        <end position="1434"/>
    </location>
</feature>
<feature type="compositionally biased region" description="Polar residues" evidence="5">
    <location>
        <begin position="878"/>
        <end position="891"/>
    </location>
</feature>
<evidence type="ECO:0000259" key="6">
    <source>
        <dbReference type="PROSITE" id="PS50089"/>
    </source>
</evidence>
<feature type="region of interest" description="Disordered" evidence="5">
    <location>
        <begin position="768"/>
        <end position="807"/>
    </location>
</feature>
<feature type="compositionally biased region" description="Polar residues" evidence="5">
    <location>
        <begin position="1114"/>
        <end position="1133"/>
    </location>
</feature>
<feature type="compositionally biased region" description="Low complexity" evidence="5">
    <location>
        <begin position="859"/>
        <end position="877"/>
    </location>
</feature>
<feature type="compositionally biased region" description="Polar residues" evidence="5">
    <location>
        <begin position="1365"/>
        <end position="1402"/>
    </location>
</feature>
<dbReference type="GO" id="GO:0005634">
    <property type="term" value="C:nucleus"/>
    <property type="evidence" value="ECO:0007669"/>
    <property type="project" value="TreeGrafter"/>
</dbReference>
<evidence type="ECO:0000313" key="8">
    <source>
        <dbReference type="Proteomes" id="UP000735302"/>
    </source>
</evidence>
<dbReference type="CDD" id="cd16474">
    <property type="entry name" value="RING-H2_RNF111-like"/>
    <property type="match status" value="1"/>
</dbReference>
<protein>
    <submittedName>
        <fullName evidence="7">E3 ubiquitin-protein ligase arkadia-like</fullName>
    </submittedName>
</protein>
<organism evidence="7 8">
    <name type="scientific">Plakobranchus ocellatus</name>
    <dbReference type="NCBI Taxonomy" id="259542"/>
    <lineage>
        <taxon>Eukaryota</taxon>
        <taxon>Metazoa</taxon>
        <taxon>Spiralia</taxon>
        <taxon>Lophotrochozoa</taxon>
        <taxon>Mollusca</taxon>
        <taxon>Gastropoda</taxon>
        <taxon>Heterobranchia</taxon>
        <taxon>Euthyneura</taxon>
        <taxon>Panpulmonata</taxon>
        <taxon>Sacoglossa</taxon>
        <taxon>Placobranchoidea</taxon>
        <taxon>Plakobranchidae</taxon>
        <taxon>Plakobranchus</taxon>
    </lineage>
</organism>